<accession>A0A376G4C5</accession>
<proteinExistence type="predicted"/>
<dbReference type="InterPro" id="IPR026341">
    <property type="entry name" value="T9SS_type_B"/>
</dbReference>
<dbReference type="STRING" id="343874.GCA_000805695_03396"/>
<dbReference type="NCBIfam" id="TIGR04131">
    <property type="entry name" value="Bac_Flav_CTERM"/>
    <property type="match status" value="1"/>
</dbReference>
<dbReference type="Pfam" id="PF13585">
    <property type="entry name" value="CHU_C"/>
    <property type="match status" value="1"/>
</dbReference>
<evidence type="ECO:0000313" key="1">
    <source>
        <dbReference type="EMBL" id="STD55519.1"/>
    </source>
</evidence>
<name>A0A376G4C5_9FLAO</name>
<sequence>MRYSKIDDERRMKKIFYFLLLMISGIVWGQYPTIHPLTGGFTFEGEKLETHLTEFTSTTSQCGFNSGKIYKFYSFEANFDMVFAFDLTAKKPDFRFLVWKIQKGKLPETIFYNGGTINADRSVQGASLLKGMKEGDPDLCETFSGANGYAKAFEGSELLKRGEIVVIAVYGGSDTEPFDIKVNVAEERTITNFNNLCFGQSYSASQIYNAIQSDSGFNDIKLFTDNTFSTEVPIGANISSDTTLYAQVRDTAGNLKFIYTIPIAFIPEHQFNFKTNIETEYACTISYTIPSEADLLKKLFTVVNTDYSISSIVINGTNYTPGQNVNLAVGLNTSMKIKVHYGGGCPIDSNEVSIPLVQGKPILTDDISDATCDSSYKINFDRIYSKLGKDKNAFDVIVTLGGLPISDGQSTVITTTLTYKIKIKSRTGGGCESDEVDFVVTKTSPAKIVDASINGICLADFNQTDLDKAILIINPGKIYNLRFYKQDGTEILESELFNYIKTNKTGKIIVKALAVDNGNTICDTDVELTFKLDESTFQTVSNIPTLNSSCSEVGLGHTFTISEIEAYLKSKFGRTDITFNGISDEFLTDNQSKTITFQVKINGERCWSEEMTLKLQVITKPNVNNTLHELKADCDDKITIDAQVLINLFGANSIVDYHYEILHINSTPLTFDASGKASVKVLFKNKLDNSCFIEKEIIINKKQDLVVNVATLETYTKDHSVIYCEGADADAKNQIQTILDYIKSKYPTLVEKSTVDEIYTMFNSNNGFVEIVFEDPNYCGIEKIKFYYQKNALPDFAIPTSAEICSATKYELDFEQLAKEKGLDVTQYDFSVVGNDVIKVSTYQYELGVGDYMITIKNINSGCPKEFILKLTNSETATINKITINEKSVIVSAKGNGKLEYALFDSDGKVIVDWQTKNELIIPDNIKNNNFRVRVRLNNCGVSERKNVIYLALPNVVTPNNDGFNDIWQPMTKDGKVNDTSNSYKLIIFDRYGKQILSQEGTDIIKWDGTLNGKPVADGTYWYLLEFSKQSDDLQVLYSGSILVKRKIN</sequence>
<dbReference type="Proteomes" id="UP000254737">
    <property type="component" value="Unassembled WGS sequence"/>
</dbReference>
<dbReference type="EMBL" id="UFXS01000001">
    <property type="protein sequence ID" value="STD55519.1"/>
    <property type="molecule type" value="Genomic_DNA"/>
</dbReference>
<reference evidence="1 2" key="1">
    <citation type="submission" date="2018-06" db="EMBL/GenBank/DDBJ databases">
        <authorList>
            <consortium name="Pathogen Informatics"/>
            <person name="Doyle S."/>
        </authorList>
    </citation>
    <scope>NUCLEOTIDE SEQUENCE [LARGE SCALE GENOMIC DNA]</scope>
    <source>
        <strain evidence="1 2">NCTC13456</strain>
    </source>
</reference>
<protein>
    <submittedName>
        <fullName evidence="1">Gliding motility-associated C-terminal domain</fullName>
    </submittedName>
</protein>
<dbReference type="AlphaFoldDB" id="A0A376G4C5"/>
<organism evidence="1 2">
    <name type="scientific">Empedobacter falsenii</name>
    <dbReference type="NCBI Taxonomy" id="343874"/>
    <lineage>
        <taxon>Bacteria</taxon>
        <taxon>Pseudomonadati</taxon>
        <taxon>Bacteroidota</taxon>
        <taxon>Flavobacteriia</taxon>
        <taxon>Flavobacteriales</taxon>
        <taxon>Weeksellaceae</taxon>
        <taxon>Empedobacter</taxon>
    </lineage>
</organism>
<gene>
    <name evidence="1" type="ORF">NCTC13456_01580</name>
</gene>
<evidence type="ECO:0000313" key="2">
    <source>
        <dbReference type="Proteomes" id="UP000254737"/>
    </source>
</evidence>